<comment type="caution">
    <text evidence="2">The sequence shown here is derived from an EMBL/GenBank/DDBJ whole genome shotgun (WGS) entry which is preliminary data.</text>
</comment>
<sequence length="135" mass="14728">MWIPPRLLTTLETPEFYTDTVPSPTSNSVAVEDYSDADTKSDREEGYCELWMKVIEHGLAWLARLRSVDAIASNYQAERGSQRGLGGAFAAATSHIGPPSLERLVENLIPIEVVIKALVLPYAHGVADRTSKGDG</sequence>
<dbReference type="AlphaFoldDB" id="A0AAV1SXD3"/>
<gene>
    <name evidence="2" type="ORF">DCAF_LOCUS27575</name>
</gene>
<keyword evidence="3" id="KW-1185">Reference proteome</keyword>
<feature type="region of interest" description="Disordered" evidence="1">
    <location>
        <begin position="18"/>
        <end position="38"/>
    </location>
</feature>
<name>A0AAV1SXD3_9ROSI</name>
<feature type="compositionally biased region" description="Polar residues" evidence="1">
    <location>
        <begin position="20"/>
        <end position="29"/>
    </location>
</feature>
<dbReference type="Proteomes" id="UP001314170">
    <property type="component" value="Unassembled WGS sequence"/>
</dbReference>
<protein>
    <submittedName>
        <fullName evidence="2">Uncharacterized protein</fullName>
    </submittedName>
</protein>
<accession>A0AAV1SXD3</accession>
<reference evidence="2 3" key="1">
    <citation type="submission" date="2024-01" db="EMBL/GenBank/DDBJ databases">
        <authorList>
            <person name="Waweru B."/>
        </authorList>
    </citation>
    <scope>NUCLEOTIDE SEQUENCE [LARGE SCALE GENOMIC DNA]</scope>
</reference>
<organism evidence="2 3">
    <name type="scientific">Dovyalis caffra</name>
    <dbReference type="NCBI Taxonomy" id="77055"/>
    <lineage>
        <taxon>Eukaryota</taxon>
        <taxon>Viridiplantae</taxon>
        <taxon>Streptophyta</taxon>
        <taxon>Embryophyta</taxon>
        <taxon>Tracheophyta</taxon>
        <taxon>Spermatophyta</taxon>
        <taxon>Magnoliopsida</taxon>
        <taxon>eudicotyledons</taxon>
        <taxon>Gunneridae</taxon>
        <taxon>Pentapetalae</taxon>
        <taxon>rosids</taxon>
        <taxon>fabids</taxon>
        <taxon>Malpighiales</taxon>
        <taxon>Salicaceae</taxon>
        <taxon>Flacourtieae</taxon>
        <taxon>Dovyalis</taxon>
    </lineage>
</organism>
<evidence type="ECO:0000256" key="1">
    <source>
        <dbReference type="SAM" id="MobiDB-lite"/>
    </source>
</evidence>
<evidence type="ECO:0000313" key="3">
    <source>
        <dbReference type="Proteomes" id="UP001314170"/>
    </source>
</evidence>
<dbReference type="EMBL" id="CAWUPB010001198">
    <property type="protein sequence ID" value="CAK7357289.1"/>
    <property type="molecule type" value="Genomic_DNA"/>
</dbReference>
<proteinExistence type="predicted"/>
<evidence type="ECO:0000313" key="2">
    <source>
        <dbReference type="EMBL" id="CAK7357289.1"/>
    </source>
</evidence>